<evidence type="ECO:0000313" key="1">
    <source>
        <dbReference type="EMBL" id="GAH44854.1"/>
    </source>
</evidence>
<protein>
    <submittedName>
        <fullName evidence="1">Uncharacterized protein</fullName>
    </submittedName>
</protein>
<name>X1GTB5_9ZZZZ</name>
<comment type="caution">
    <text evidence="1">The sequence shown here is derived from an EMBL/GenBank/DDBJ whole genome shotgun (WGS) entry which is preliminary data.</text>
</comment>
<dbReference type="EMBL" id="BARU01010081">
    <property type="protein sequence ID" value="GAH44854.1"/>
    <property type="molecule type" value="Genomic_DNA"/>
</dbReference>
<sequence>MATLWQVLKPEDKLKLARLYQKLAGFEFTPPDSPDLSGQFELKLESLEEI</sequence>
<gene>
    <name evidence="1" type="ORF">S03H2_19317</name>
</gene>
<proteinExistence type="predicted"/>
<organism evidence="1">
    <name type="scientific">marine sediment metagenome</name>
    <dbReference type="NCBI Taxonomy" id="412755"/>
    <lineage>
        <taxon>unclassified sequences</taxon>
        <taxon>metagenomes</taxon>
        <taxon>ecological metagenomes</taxon>
    </lineage>
</organism>
<reference evidence="1" key="1">
    <citation type="journal article" date="2014" name="Front. Microbiol.">
        <title>High frequency of phylogenetically diverse reductive dehalogenase-homologous genes in deep subseafloor sedimentary metagenomes.</title>
        <authorList>
            <person name="Kawai M."/>
            <person name="Futagami T."/>
            <person name="Toyoda A."/>
            <person name="Takaki Y."/>
            <person name="Nishi S."/>
            <person name="Hori S."/>
            <person name="Arai W."/>
            <person name="Tsubouchi T."/>
            <person name="Morono Y."/>
            <person name="Uchiyama I."/>
            <person name="Ito T."/>
            <person name="Fujiyama A."/>
            <person name="Inagaki F."/>
            <person name="Takami H."/>
        </authorList>
    </citation>
    <scope>NUCLEOTIDE SEQUENCE</scope>
    <source>
        <strain evidence="1">Expedition CK06-06</strain>
    </source>
</reference>
<accession>X1GTB5</accession>
<dbReference type="AlphaFoldDB" id="X1GTB5"/>
<feature type="non-terminal residue" evidence="1">
    <location>
        <position position="50"/>
    </location>
</feature>